<organism evidence="1 2">
    <name type="scientific">Terrimesophilobacter mesophilus</name>
    <dbReference type="NCBI Taxonomy" id="433647"/>
    <lineage>
        <taxon>Bacteria</taxon>
        <taxon>Bacillati</taxon>
        <taxon>Actinomycetota</taxon>
        <taxon>Actinomycetes</taxon>
        <taxon>Micrococcales</taxon>
        <taxon>Microbacteriaceae</taxon>
        <taxon>Terrimesophilobacter</taxon>
    </lineage>
</organism>
<dbReference type="AlphaFoldDB" id="A0A4R8VA06"/>
<dbReference type="CDD" id="cd02230">
    <property type="entry name" value="cupin_HP0902-like"/>
    <property type="match status" value="1"/>
</dbReference>
<sequence length="112" mass="11849">MNDGQGTAAISIIEDVRAGSPLPAEGMGHATVLAHPDVRIVVLSFAAGHILPGHSAPFPLLMQALDGELVVRTAEQEIALRPGAVLRLDAALRHEVEAVIDSRLMLTLMTKK</sequence>
<accession>A0A4R8VA06</accession>
<protein>
    <recommendedName>
        <fullName evidence="3">Cupin domain-containing protein</fullName>
    </recommendedName>
</protein>
<dbReference type="InterPro" id="IPR011051">
    <property type="entry name" value="RmlC_Cupin_sf"/>
</dbReference>
<proteinExistence type="predicted"/>
<reference evidence="1 2" key="1">
    <citation type="submission" date="2019-03" db="EMBL/GenBank/DDBJ databases">
        <title>Genomics of glacier-inhabiting Cryobacterium strains.</title>
        <authorList>
            <person name="Liu Q."/>
            <person name="Xin Y.-H."/>
        </authorList>
    </citation>
    <scope>NUCLEOTIDE SEQUENCE [LARGE SCALE GENOMIC DNA]</scope>
    <source>
        <strain evidence="1 2">CGMCC 1.10440</strain>
    </source>
</reference>
<dbReference type="EMBL" id="SOFI01000003">
    <property type="protein sequence ID" value="TFB78677.1"/>
    <property type="molecule type" value="Genomic_DNA"/>
</dbReference>
<evidence type="ECO:0000313" key="1">
    <source>
        <dbReference type="EMBL" id="TFB78677.1"/>
    </source>
</evidence>
<dbReference type="OrthoDB" id="1121052at2"/>
<dbReference type="SUPFAM" id="SSF51182">
    <property type="entry name" value="RmlC-like cupins"/>
    <property type="match status" value="1"/>
</dbReference>
<gene>
    <name evidence="1" type="ORF">E3N84_00415</name>
</gene>
<dbReference type="RefSeq" id="WP_104094556.1">
    <property type="nucleotide sequence ID" value="NZ_JACHBP010000001.1"/>
</dbReference>
<dbReference type="Proteomes" id="UP000298488">
    <property type="component" value="Unassembled WGS sequence"/>
</dbReference>
<evidence type="ECO:0008006" key="3">
    <source>
        <dbReference type="Google" id="ProtNLM"/>
    </source>
</evidence>
<keyword evidence="2" id="KW-1185">Reference proteome</keyword>
<dbReference type="Gene3D" id="2.60.120.10">
    <property type="entry name" value="Jelly Rolls"/>
    <property type="match status" value="1"/>
</dbReference>
<evidence type="ECO:0000313" key="2">
    <source>
        <dbReference type="Proteomes" id="UP000298488"/>
    </source>
</evidence>
<comment type="caution">
    <text evidence="1">The sequence shown here is derived from an EMBL/GenBank/DDBJ whole genome shotgun (WGS) entry which is preliminary data.</text>
</comment>
<name>A0A4R8VA06_9MICO</name>
<dbReference type="InterPro" id="IPR014710">
    <property type="entry name" value="RmlC-like_jellyroll"/>
</dbReference>